<dbReference type="EMBL" id="CP016757">
    <property type="protein sequence ID" value="ANZ44014.1"/>
    <property type="molecule type" value="Genomic_DNA"/>
</dbReference>
<evidence type="ECO:0000313" key="5">
    <source>
        <dbReference type="EMBL" id="ANZ44014.1"/>
    </source>
</evidence>
<accession>A0A1B2I218</accession>
<feature type="domain" description="ABC transporter" evidence="4">
    <location>
        <begin position="4"/>
        <end position="229"/>
    </location>
</feature>
<dbReference type="PANTHER" id="PTHR42734">
    <property type="entry name" value="METAL TRANSPORT SYSTEM ATP-BINDING PROTEIN TM_0124-RELATED"/>
    <property type="match status" value="1"/>
</dbReference>
<dbReference type="GeneID" id="83056670"/>
<dbReference type="Pfam" id="PF00005">
    <property type="entry name" value="ABC_tran"/>
    <property type="match status" value="1"/>
</dbReference>
<reference evidence="5" key="1">
    <citation type="submission" date="2016-08" db="EMBL/GenBank/DDBJ databases">
        <title>Complete genome of Cloacibacillus porcorum.</title>
        <authorList>
            <person name="Looft T."/>
            <person name="Bayles D.O."/>
            <person name="Alt D.P."/>
        </authorList>
    </citation>
    <scope>NUCLEOTIDE SEQUENCE [LARGE SCALE GENOMIC DNA]</scope>
    <source>
        <strain evidence="5">CL-84</strain>
    </source>
</reference>
<evidence type="ECO:0000256" key="2">
    <source>
        <dbReference type="ARBA" id="ARBA00022741"/>
    </source>
</evidence>
<sequence length="231" mass="24606">MAAFVCSGLSVTYGGREALSDINFELPAGAFLAVVGENGSGKSTLIKALLGLIKPSSGSIRLGGGLKKRDIGYLPQQREARNDFPATVYEIVISGRLAHIGLRPFYDRRDHREAEKNLRLAGIWELRTRAFRELSGGQQQRTLLARALCASGGLLLLDEPATGLDAEAAESMYALLREINANEKATVIMVTHDLARVPSLASHILELSGGQKYFGESAGWPSPGAGSGANA</sequence>
<name>A0A1B2I218_9BACT</name>
<dbReference type="CDD" id="cd03235">
    <property type="entry name" value="ABC_Metallic_Cations"/>
    <property type="match status" value="1"/>
</dbReference>
<dbReference type="GO" id="GO:0005524">
    <property type="term" value="F:ATP binding"/>
    <property type="evidence" value="ECO:0007669"/>
    <property type="project" value="UniProtKB-KW"/>
</dbReference>
<dbReference type="InterPro" id="IPR050153">
    <property type="entry name" value="Metal_Ion_Import_ABC"/>
</dbReference>
<evidence type="ECO:0000259" key="4">
    <source>
        <dbReference type="PROSITE" id="PS50893"/>
    </source>
</evidence>
<dbReference type="Gene3D" id="3.40.50.300">
    <property type="entry name" value="P-loop containing nucleotide triphosphate hydrolases"/>
    <property type="match status" value="1"/>
</dbReference>
<keyword evidence="3" id="KW-0067">ATP-binding</keyword>
<dbReference type="SUPFAM" id="SSF52540">
    <property type="entry name" value="P-loop containing nucleoside triphosphate hydrolases"/>
    <property type="match status" value="1"/>
</dbReference>
<dbReference type="RefSeq" id="WP_066742549.1">
    <property type="nucleotide sequence ID" value="NZ_CALCLR010000017.1"/>
</dbReference>
<dbReference type="Proteomes" id="UP000093044">
    <property type="component" value="Chromosome"/>
</dbReference>
<evidence type="ECO:0000313" key="6">
    <source>
        <dbReference type="Proteomes" id="UP000093044"/>
    </source>
</evidence>
<evidence type="ECO:0000256" key="3">
    <source>
        <dbReference type="ARBA" id="ARBA00022840"/>
    </source>
</evidence>
<protein>
    <submittedName>
        <fullName evidence="5">ABC transporter</fullName>
    </submittedName>
</protein>
<dbReference type="InterPro" id="IPR003593">
    <property type="entry name" value="AAA+_ATPase"/>
</dbReference>
<keyword evidence="1" id="KW-0813">Transport</keyword>
<dbReference type="AlphaFoldDB" id="A0A1B2I218"/>
<dbReference type="InterPro" id="IPR003439">
    <property type="entry name" value="ABC_transporter-like_ATP-bd"/>
</dbReference>
<dbReference type="KEGG" id="cpor:BED41_02245"/>
<proteinExistence type="predicted"/>
<gene>
    <name evidence="5" type="ORF">BED41_02245</name>
</gene>
<dbReference type="PROSITE" id="PS50893">
    <property type="entry name" value="ABC_TRANSPORTER_2"/>
    <property type="match status" value="1"/>
</dbReference>
<keyword evidence="6" id="KW-1185">Reference proteome</keyword>
<dbReference type="InterPro" id="IPR027417">
    <property type="entry name" value="P-loop_NTPase"/>
</dbReference>
<dbReference type="STRING" id="1197717.BED41_02245"/>
<dbReference type="OrthoDB" id="9806726at2"/>
<evidence type="ECO:0000256" key="1">
    <source>
        <dbReference type="ARBA" id="ARBA00022448"/>
    </source>
</evidence>
<organism evidence="5 6">
    <name type="scientific">Cloacibacillus porcorum</name>
    <dbReference type="NCBI Taxonomy" id="1197717"/>
    <lineage>
        <taxon>Bacteria</taxon>
        <taxon>Thermotogati</taxon>
        <taxon>Synergistota</taxon>
        <taxon>Synergistia</taxon>
        <taxon>Synergistales</taxon>
        <taxon>Synergistaceae</taxon>
        <taxon>Cloacibacillus</taxon>
    </lineage>
</organism>
<dbReference type="GO" id="GO:0016887">
    <property type="term" value="F:ATP hydrolysis activity"/>
    <property type="evidence" value="ECO:0007669"/>
    <property type="project" value="InterPro"/>
</dbReference>
<dbReference type="SMART" id="SM00382">
    <property type="entry name" value="AAA"/>
    <property type="match status" value="1"/>
</dbReference>
<keyword evidence="2" id="KW-0547">Nucleotide-binding</keyword>